<dbReference type="SUPFAM" id="SSF46894">
    <property type="entry name" value="C-terminal effector domain of the bipartite response regulators"/>
    <property type="match status" value="1"/>
</dbReference>
<feature type="transmembrane region" description="Helical" evidence="1">
    <location>
        <begin position="296"/>
        <end position="314"/>
    </location>
</feature>
<organism evidence="3 4">
    <name type="scientific">Parvibacter caecicola</name>
    <dbReference type="NCBI Taxonomy" id="747645"/>
    <lineage>
        <taxon>Bacteria</taxon>
        <taxon>Bacillati</taxon>
        <taxon>Actinomycetota</taxon>
        <taxon>Coriobacteriia</taxon>
        <taxon>Coriobacteriales</taxon>
        <taxon>Coriobacteriaceae</taxon>
        <taxon>Parvibacter</taxon>
    </lineage>
</organism>
<keyword evidence="4" id="KW-1185">Reference proteome</keyword>
<name>A0A4T9TH25_9ACTN</name>
<dbReference type="Gene3D" id="1.10.10.10">
    <property type="entry name" value="Winged helix-like DNA-binding domain superfamily/Winged helix DNA-binding domain"/>
    <property type="match status" value="1"/>
</dbReference>
<evidence type="ECO:0000313" key="4">
    <source>
        <dbReference type="Proteomes" id="UP000309454"/>
    </source>
</evidence>
<dbReference type="InterPro" id="IPR036388">
    <property type="entry name" value="WH-like_DNA-bd_sf"/>
</dbReference>
<comment type="caution">
    <text evidence="3">The sequence shown here is derived from an EMBL/GenBank/DDBJ whole genome shotgun (WGS) entry which is preliminary data.</text>
</comment>
<dbReference type="InterPro" id="IPR000792">
    <property type="entry name" value="Tscrpt_reg_LuxR_C"/>
</dbReference>
<evidence type="ECO:0000256" key="1">
    <source>
        <dbReference type="SAM" id="Phobius"/>
    </source>
</evidence>
<dbReference type="AlphaFoldDB" id="A0A4T9TH25"/>
<dbReference type="SMART" id="SM00421">
    <property type="entry name" value="HTH_LUXR"/>
    <property type="match status" value="1"/>
</dbReference>
<reference evidence="3 4" key="1">
    <citation type="submission" date="2019-04" db="EMBL/GenBank/DDBJ databases">
        <title>Microbes associate with the intestines of laboratory mice.</title>
        <authorList>
            <person name="Navarre W."/>
            <person name="Wong E."/>
            <person name="Huang K.C."/>
            <person name="Tropini C."/>
            <person name="Ng K."/>
            <person name="Yu B."/>
        </authorList>
    </citation>
    <scope>NUCLEOTIDE SEQUENCE [LARGE SCALE GENOMIC DNA]</scope>
    <source>
        <strain evidence="3 4">NM48_B13</strain>
    </source>
</reference>
<dbReference type="OrthoDB" id="3686176at2"/>
<feature type="transmembrane region" description="Helical" evidence="1">
    <location>
        <begin position="77"/>
        <end position="96"/>
    </location>
</feature>
<dbReference type="CDD" id="cd06170">
    <property type="entry name" value="LuxR_C_like"/>
    <property type="match status" value="1"/>
</dbReference>
<keyword evidence="1" id="KW-0472">Membrane</keyword>
<dbReference type="GO" id="GO:0003677">
    <property type="term" value="F:DNA binding"/>
    <property type="evidence" value="ECO:0007669"/>
    <property type="project" value="InterPro"/>
</dbReference>
<dbReference type="GO" id="GO:0006355">
    <property type="term" value="P:regulation of DNA-templated transcription"/>
    <property type="evidence" value="ECO:0007669"/>
    <property type="project" value="InterPro"/>
</dbReference>
<dbReference type="Proteomes" id="UP000309454">
    <property type="component" value="Unassembled WGS sequence"/>
</dbReference>
<accession>A0A4T9TH25</accession>
<feature type="transmembrane region" description="Helical" evidence="1">
    <location>
        <begin position="229"/>
        <end position="247"/>
    </location>
</feature>
<sequence length="425" mass="44961">MGETIHGGAIWGSVKKSDLLAGVALALLFAAFFRALVGATTFRSMGEVGFLIGASSALALGLLVGITTALPARLPAILAASMAAGALVDSLVAVVIGRASTVALTLVLVLLGLAALAAYFAMTRKAEGLEQFASRAPLSYKLLAFPLGYLLLLVVAIGTVFGCVFMVHVGGLNKGLSQLGFFVGCIFAGAVVLGLPCLTKTRPLEVLAKAMLVFLVAGLSLFLLFQASFVSLMILAIGFCCFMALALRMAFDFYATFSFPLLLPVCLVALLFGSILTGLFLGQLLVLSGSIENLDVFTVASMGLVNLVTVLGMGTNHSWDTSRLVVQESLAPRETASARALWKESVEEMAREHGLTRRETEVLALMARGRNAAYIEEQLVVSNHTARAHILNIYKKTDLHSQQAVIDSVEQRVEAKRETSGSAES</sequence>
<feature type="transmembrane region" description="Helical" evidence="1">
    <location>
        <begin position="48"/>
        <end position="70"/>
    </location>
</feature>
<feature type="transmembrane region" description="Helical" evidence="1">
    <location>
        <begin position="102"/>
        <end position="121"/>
    </location>
</feature>
<protein>
    <submittedName>
        <fullName evidence="3">Helix-turn-helix transcriptional regulator</fullName>
    </submittedName>
</protein>
<feature type="transmembrane region" description="Helical" evidence="1">
    <location>
        <begin position="19"/>
        <end position="42"/>
    </location>
</feature>
<feature type="transmembrane region" description="Helical" evidence="1">
    <location>
        <begin position="179"/>
        <end position="199"/>
    </location>
</feature>
<dbReference type="InterPro" id="IPR016032">
    <property type="entry name" value="Sig_transdc_resp-reg_C-effctor"/>
</dbReference>
<evidence type="ECO:0000313" key="3">
    <source>
        <dbReference type="EMBL" id="TJW10174.1"/>
    </source>
</evidence>
<proteinExistence type="predicted"/>
<feature type="transmembrane region" description="Helical" evidence="1">
    <location>
        <begin position="142"/>
        <end position="167"/>
    </location>
</feature>
<feature type="domain" description="HTH luxR-type" evidence="2">
    <location>
        <begin position="352"/>
        <end position="409"/>
    </location>
</feature>
<dbReference type="Pfam" id="PF00196">
    <property type="entry name" value="GerE"/>
    <property type="match status" value="1"/>
</dbReference>
<dbReference type="EMBL" id="SSTM01000004">
    <property type="protein sequence ID" value="TJW10174.1"/>
    <property type="molecule type" value="Genomic_DNA"/>
</dbReference>
<keyword evidence="1" id="KW-1133">Transmembrane helix</keyword>
<feature type="transmembrane region" description="Helical" evidence="1">
    <location>
        <begin position="206"/>
        <end position="223"/>
    </location>
</feature>
<dbReference type="PRINTS" id="PR00038">
    <property type="entry name" value="HTHLUXR"/>
</dbReference>
<evidence type="ECO:0000259" key="2">
    <source>
        <dbReference type="SMART" id="SM00421"/>
    </source>
</evidence>
<dbReference type="RefSeq" id="WP_136845840.1">
    <property type="nucleotide sequence ID" value="NZ_CANPEU010000003.1"/>
</dbReference>
<gene>
    <name evidence="3" type="ORF">E5982_06300</name>
</gene>
<keyword evidence="1" id="KW-0812">Transmembrane</keyword>
<feature type="transmembrane region" description="Helical" evidence="1">
    <location>
        <begin position="259"/>
        <end position="284"/>
    </location>
</feature>